<dbReference type="EMBL" id="JAYMYQ010000001">
    <property type="protein sequence ID" value="KAK7358857.1"/>
    <property type="molecule type" value="Genomic_DNA"/>
</dbReference>
<dbReference type="Pfam" id="PF03514">
    <property type="entry name" value="GRAS"/>
    <property type="match status" value="1"/>
</dbReference>
<dbReference type="PROSITE" id="PS50985">
    <property type="entry name" value="GRAS"/>
    <property type="match status" value="1"/>
</dbReference>
<sequence length="478" mass="54702">MNVMDYEQFDYSFSPPYMNQLHECNLENEFPFQTEDLLSPSIILDEMFDQESMDGLLQQHTQNQDFDFMNHDKTMGLENHLCDDDTPKAEGDSCLKGIQAELMEETSLVDLLLTGAEAVEAQNWSLASEIIEKVNNVSSLEHGDSLLNRLALFFTQGLYYKSTIAPELQGDPVSTQTNAFCVFQILQELSPYVKFAHFTANQAILEATEGAKDVHIIDFDIMEGIQWPPLMVDLAMRKSTPTSLRVTAISVDQRGAASVQQTGKRLKEFAASINFPFIFDQIMMEREEDFQTIEHGQTLIVNCMIHQWMPNRNFSLVKTFLDGVSKLSPRLVVLVEEELFNFSRLKSMSFVEFFCEALHHYTALSDSLASSLWSSHKMELTLIEKEILGLRILDSVRQFPCERKERMLWEEGFYSLKGFKRVAMSTYNISQAKFLVSLFGGGYWVQFRKGRLALCWKSRPLTSASIWVPTTSPSYKLK</sequence>
<organism evidence="6 7">
    <name type="scientific">Canavalia gladiata</name>
    <name type="common">Sword bean</name>
    <name type="synonym">Dolichos gladiatus</name>
    <dbReference type="NCBI Taxonomy" id="3824"/>
    <lineage>
        <taxon>Eukaryota</taxon>
        <taxon>Viridiplantae</taxon>
        <taxon>Streptophyta</taxon>
        <taxon>Embryophyta</taxon>
        <taxon>Tracheophyta</taxon>
        <taxon>Spermatophyta</taxon>
        <taxon>Magnoliopsida</taxon>
        <taxon>eudicotyledons</taxon>
        <taxon>Gunneridae</taxon>
        <taxon>Pentapetalae</taxon>
        <taxon>rosids</taxon>
        <taxon>fabids</taxon>
        <taxon>Fabales</taxon>
        <taxon>Fabaceae</taxon>
        <taxon>Papilionoideae</taxon>
        <taxon>50 kb inversion clade</taxon>
        <taxon>NPAAA clade</taxon>
        <taxon>indigoferoid/millettioid clade</taxon>
        <taxon>Phaseoleae</taxon>
        <taxon>Canavalia</taxon>
    </lineage>
</organism>
<evidence type="ECO:0000313" key="6">
    <source>
        <dbReference type="EMBL" id="KAK7358857.1"/>
    </source>
</evidence>
<gene>
    <name evidence="6" type="ORF">VNO77_00797</name>
</gene>
<reference evidence="6 7" key="1">
    <citation type="submission" date="2024-01" db="EMBL/GenBank/DDBJ databases">
        <title>The genomes of 5 underutilized Papilionoideae crops provide insights into root nodulation and disease resistanc.</title>
        <authorList>
            <person name="Jiang F."/>
        </authorList>
    </citation>
    <scope>NUCLEOTIDE SEQUENCE [LARGE SCALE GENOMIC DNA]</scope>
    <source>
        <strain evidence="6">LVBAO_FW01</strain>
        <tissue evidence="6">Leaves</tissue>
    </source>
</reference>
<proteinExistence type="inferred from homology"/>
<name>A0AAN9MQQ1_CANGL</name>
<dbReference type="PANTHER" id="PTHR31636">
    <property type="entry name" value="OSJNBA0084A10.13 PROTEIN-RELATED"/>
    <property type="match status" value="1"/>
</dbReference>
<feature type="region of interest" description="SAW" evidence="5">
    <location>
        <begin position="392"/>
        <end position="468"/>
    </location>
</feature>
<evidence type="ECO:0000256" key="5">
    <source>
        <dbReference type="PROSITE-ProRule" id="PRU01191"/>
    </source>
</evidence>
<dbReference type="AlphaFoldDB" id="A0AAN9MQQ1"/>
<keyword evidence="2" id="KW-0805">Transcription regulation</keyword>
<keyword evidence="3" id="KW-0804">Transcription</keyword>
<feature type="region of interest" description="VHIID" evidence="5">
    <location>
        <begin position="183"/>
        <end position="248"/>
    </location>
</feature>
<dbReference type="InterPro" id="IPR005202">
    <property type="entry name" value="TF_GRAS"/>
</dbReference>
<evidence type="ECO:0000256" key="2">
    <source>
        <dbReference type="ARBA" id="ARBA00023015"/>
    </source>
</evidence>
<dbReference type="Proteomes" id="UP001367508">
    <property type="component" value="Unassembled WGS sequence"/>
</dbReference>
<evidence type="ECO:0000256" key="3">
    <source>
        <dbReference type="ARBA" id="ARBA00023163"/>
    </source>
</evidence>
<comment type="caution">
    <text evidence="5">Lacks conserved residue(s) required for the propagation of feature annotation.</text>
</comment>
<accession>A0AAN9MQQ1</accession>
<keyword evidence="7" id="KW-1185">Reference proteome</keyword>
<comment type="caution">
    <text evidence="6">The sequence shown here is derived from an EMBL/GenBank/DDBJ whole genome shotgun (WGS) entry which is preliminary data.</text>
</comment>
<evidence type="ECO:0000256" key="1">
    <source>
        <dbReference type="ARBA" id="ARBA00004123"/>
    </source>
</evidence>
<evidence type="ECO:0000256" key="4">
    <source>
        <dbReference type="ARBA" id="ARBA00023242"/>
    </source>
</evidence>
<protein>
    <submittedName>
        <fullName evidence="6">Uncharacterized protein</fullName>
    </submittedName>
</protein>
<keyword evidence="4" id="KW-0539">Nucleus</keyword>
<feature type="short sequence motif" description="VHIID" evidence="5">
    <location>
        <begin position="214"/>
        <end position="218"/>
    </location>
</feature>
<comment type="subcellular location">
    <subcellularLocation>
        <location evidence="1">Nucleus</location>
    </subcellularLocation>
</comment>
<comment type="similarity">
    <text evidence="5">Belongs to the GRAS family.</text>
</comment>
<evidence type="ECO:0000313" key="7">
    <source>
        <dbReference type="Proteomes" id="UP001367508"/>
    </source>
</evidence>
<dbReference type="GO" id="GO:0005634">
    <property type="term" value="C:nucleus"/>
    <property type="evidence" value="ECO:0007669"/>
    <property type="project" value="UniProtKB-SubCell"/>
</dbReference>